<dbReference type="Proteomes" id="UP000324800">
    <property type="component" value="Unassembled WGS sequence"/>
</dbReference>
<dbReference type="PANTHER" id="PTHR10666">
    <property type="entry name" value="UBIQUITIN"/>
    <property type="match status" value="1"/>
</dbReference>
<dbReference type="Pfam" id="PF00240">
    <property type="entry name" value="ubiquitin"/>
    <property type="match status" value="2"/>
</dbReference>
<sequence>MRVTIKELSGKLIPVDVNEPDETIEILKLRIFEKEFIAPDEQHLVFLDRELEDEQTLSSCGIVDGCTVNLEVRPNPENENVENAKQENIQQLNIQSTQIDKKSPIEKIVELSINSADNVQSIKNRIQQKEGIPTDKQMLFFKGKKLDDQQKLQEFNIKNNDQFYLLTQDEEISQADDDNPSFNIIVKTYTYREKQVVVE</sequence>
<dbReference type="InterPro" id="IPR050158">
    <property type="entry name" value="Ubiquitin_ubiquitin-like"/>
</dbReference>
<dbReference type="CDD" id="cd17039">
    <property type="entry name" value="Ubl_ubiquitin_like"/>
    <property type="match status" value="2"/>
</dbReference>
<dbReference type="PRINTS" id="PR00348">
    <property type="entry name" value="UBIQUITIN"/>
</dbReference>
<name>A0A5J4U7P7_9EUKA</name>
<dbReference type="SUPFAM" id="SSF54236">
    <property type="entry name" value="Ubiquitin-like"/>
    <property type="match status" value="2"/>
</dbReference>
<comment type="caution">
    <text evidence="2">The sequence shown here is derived from an EMBL/GenBank/DDBJ whole genome shotgun (WGS) entry which is preliminary data.</text>
</comment>
<evidence type="ECO:0000259" key="1">
    <source>
        <dbReference type="PROSITE" id="PS50053"/>
    </source>
</evidence>
<dbReference type="InterPro" id="IPR000626">
    <property type="entry name" value="Ubiquitin-like_dom"/>
</dbReference>
<dbReference type="InterPro" id="IPR019956">
    <property type="entry name" value="Ubiquitin_dom"/>
</dbReference>
<dbReference type="Gene3D" id="3.10.20.90">
    <property type="entry name" value="Phosphatidylinositol 3-kinase Catalytic Subunit, Chain A, domain 1"/>
    <property type="match status" value="2"/>
</dbReference>
<protein>
    <submittedName>
        <fullName evidence="2">Putative polyubiquitin</fullName>
    </submittedName>
</protein>
<organism evidence="2 3">
    <name type="scientific">Streblomastix strix</name>
    <dbReference type="NCBI Taxonomy" id="222440"/>
    <lineage>
        <taxon>Eukaryota</taxon>
        <taxon>Metamonada</taxon>
        <taxon>Preaxostyla</taxon>
        <taxon>Oxymonadida</taxon>
        <taxon>Streblomastigidae</taxon>
        <taxon>Streblomastix</taxon>
    </lineage>
</organism>
<feature type="domain" description="Ubiquitin-like" evidence="1">
    <location>
        <begin position="1"/>
        <end position="73"/>
    </location>
</feature>
<gene>
    <name evidence="2" type="ORF">EZS28_038253</name>
</gene>
<evidence type="ECO:0000313" key="2">
    <source>
        <dbReference type="EMBL" id="KAA6366220.1"/>
    </source>
</evidence>
<dbReference type="AlphaFoldDB" id="A0A5J4U7P7"/>
<dbReference type="PROSITE" id="PS50053">
    <property type="entry name" value="UBIQUITIN_2"/>
    <property type="match status" value="2"/>
</dbReference>
<evidence type="ECO:0000313" key="3">
    <source>
        <dbReference type="Proteomes" id="UP000324800"/>
    </source>
</evidence>
<dbReference type="EMBL" id="SNRW01019618">
    <property type="protein sequence ID" value="KAA6366220.1"/>
    <property type="molecule type" value="Genomic_DNA"/>
</dbReference>
<accession>A0A5J4U7P7</accession>
<dbReference type="SMART" id="SM00213">
    <property type="entry name" value="UBQ"/>
    <property type="match status" value="2"/>
</dbReference>
<reference evidence="2 3" key="1">
    <citation type="submission" date="2019-03" db="EMBL/GenBank/DDBJ databases">
        <title>Single cell metagenomics reveals metabolic interactions within the superorganism composed of flagellate Streblomastix strix and complex community of Bacteroidetes bacteria on its surface.</title>
        <authorList>
            <person name="Treitli S.C."/>
            <person name="Kolisko M."/>
            <person name="Husnik F."/>
            <person name="Keeling P."/>
            <person name="Hampl V."/>
        </authorList>
    </citation>
    <scope>NUCLEOTIDE SEQUENCE [LARGE SCALE GENOMIC DNA]</scope>
    <source>
        <strain evidence="2">ST1C</strain>
    </source>
</reference>
<proteinExistence type="predicted"/>
<feature type="non-terminal residue" evidence="2">
    <location>
        <position position="199"/>
    </location>
</feature>
<dbReference type="InterPro" id="IPR029071">
    <property type="entry name" value="Ubiquitin-like_domsf"/>
</dbReference>
<feature type="domain" description="Ubiquitin-like" evidence="1">
    <location>
        <begin position="90"/>
        <end position="168"/>
    </location>
</feature>